<evidence type="ECO:0000313" key="2">
    <source>
        <dbReference type="Proteomes" id="UP000028045"/>
    </source>
</evidence>
<name>A0A084AZV4_STACB</name>
<dbReference type="HOGENOM" id="CLU_2591349_0_0_1"/>
<dbReference type="AlphaFoldDB" id="A0A084AZV4"/>
<accession>A0A084AZV4</accession>
<organism evidence="1 2">
    <name type="scientific">Stachybotrys chartarum (strain CBS 109288 / IBT 7711)</name>
    <name type="common">Toxic black mold</name>
    <name type="synonym">Stilbospora chartarum</name>
    <dbReference type="NCBI Taxonomy" id="1280523"/>
    <lineage>
        <taxon>Eukaryota</taxon>
        <taxon>Fungi</taxon>
        <taxon>Dikarya</taxon>
        <taxon>Ascomycota</taxon>
        <taxon>Pezizomycotina</taxon>
        <taxon>Sordariomycetes</taxon>
        <taxon>Hypocreomycetidae</taxon>
        <taxon>Hypocreales</taxon>
        <taxon>Stachybotryaceae</taxon>
        <taxon>Stachybotrys</taxon>
    </lineage>
</organism>
<dbReference type="EMBL" id="KL648405">
    <property type="protein sequence ID" value="KEY70833.1"/>
    <property type="molecule type" value="Genomic_DNA"/>
</dbReference>
<sequence>MRSVTVITILGLDPGMLAQGSPLTGGFDTFGDLLSATFTNTINVYENDTRNFVDSVPRPIRDNVTAASNLQRRIQRIFAQLE</sequence>
<protein>
    <submittedName>
        <fullName evidence="1">Uncharacterized protein</fullName>
    </submittedName>
</protein>
<reference evidence="1 2" key="1">
    <citation type="journal article" date="2014" name="BMC Genomics">
        <title>Comparative genome sequencing reveals chemotype-specific gene clusters in the toxigenic black mold Stachybotrys.</title>
        <authorList>
            <person name="Semeiks J."/>
            <person name="Borek D."/>
            <person name="Otwinowski Z."/>
            <person name="Grishin N.V."/>
        </authorList>
    </citation>
    <scope>NUCLEOTIDE SEQUENCE [LARGE SCALE GENOMIC DNA]</scope>
    <source>
        <strain evidence="2">CBS 109288 / IBT 7711</strain>
    </source>
</reference>
<gene>
    <name evidence="1" type="ORF">S7711_11277</name>
</gene>
<dbReference type="Proteomes" id="UP000028045">
    <property type="component" value="Unassembled WGS sequence"/>
</dbReference>
<keyword evidence="2" id="KW-1185">Reference proteome</keyword>
<evidence type="ECO:0000313" key="1">
    <source>
        <dbReference type="EMBL" id="KEY70833.1"/>
    </source>
</evidence>
<proteinExistence type="predicted"/>